<dbReference type="RefSeq" id="WP_079719363.1">
    <property type="nucleotide sequence ID" value="NZ_FUYY01000001.1"/>
</dbReference>
<dbReference type="AlphaFoldDB" id="A0A1T5APA5"/>
<dbReference type="CDD" id="cd00761">
    <property type="entry name" value="Glyco_tranf_GTA_type"/>
    <property type="match status" value="1"/>
</dbReference>
<dbReference type="SUPFAM" id="SSF53448">
    <property type="entry name" value="Nucleotide-diphospho-sugar transferases"/>
    <property type="match status" value="1"/>
</dbReference>
<sequence length="293" mass="33831">MISIITPSFNRAYLLPRMIESVLRQTFKNWELIIMDDGSTDNTKEVVEAYNDSRIKYFYTENSGAADKRNQGVEKSQYEFIIFLDSDDEVVSNWLTEFVHQIRKNKANIVSCGGQKCNSKGEVIGTILPVNLGPLFQNIKANFMAGSILYHKRYFIESGGFDRNLKSGQHTDLFLRIITDIPEIELKVFTINKPLVRVYLHTGTRIRHDNNAVYSGTVLFIKKHKKLLTNNPAIFSQYLSIAGVSAIRTKKYKEANSFFYQAIKCNKGNLKLYFQLIVSFIPFFRDKFWQQNS</sequence>
<dbReference type="STRING" id="241145.SAMN05660776_0766"/>
<name>A0A1T5APA5_9FLAO</name>
<organism evidence="2 3">
    <name type="scientific">Salegentibacter holothuriorum</name>
    <dbReference type="NCBI Taxonomy" id="241145"/>
    <lineage>
        <taxon>Bacteria</taxon>
        <taxon>Pseudomonadati</taxon>
        <taxon>Bacteroidota</taxon>
        <taxon>Flavobacteriia</taxon>
        <taxon>Flavobacteriales</taxon>
        <taxon>Flavobacteriaceae</taxon>
        <taxon>Salegentibacter</taxon>
    </lineage>
</organism>
<keyword evidence="3" id="KW-1185">Reference proteome</keyword>
<reference evidence="3" key="1">
    <citation type="submission" date="2017-02" db="EMBL/GenBank/DDBJ databases">
        <authorList>
            <person name="Varghese N."/>
            <person name="Submissions S."/>
        </authorList>
    </citation>
    <scope>NUCLEOTIDE SEQUENCE [LARGE SCALE GENOMIC DNA]</scope>
    <source>
        <strain evidence="3">DSM 23405</strain>
    </source>
</reference>
<dbReference type="PANTHER" id="PTHR22916">
    <property type="entry name" value="GLYCOSYLTRANSFERASE"/>
    <property type="match status" value="1"/>
</dbReference>
<dbReference type="InterPro" id="IPR029044">
    <property type="entry name" value="Nucleotide-diphossugar_trans"/>
</dbReference>
<dbReference type="Proteomes" id="UP000190230">
    <property type="component" value="Unassembled WGS sequence"/>
</dbReference>
<dbReference type="EMBL" id="FUYY01000001">
    <property type="protein sequence ID" value="SKB36891.1"/>
    <property type="molecule type" value="Genomic_DNA"/>
</dbReference>
<feature type="domain" description="Glycosyltransferase 2-like" evidence="1">
    <location>
        <begin position="3"/>
        <end position="125"/>
    </location>
</feature>
<evidence type="ECO:0000313" key="2">
    <source>
        <dbReference type="EMBL" id="SKB36891.1"/>
    </source>
</evidence>
<dbReference type="GO" id="GO:0016758">
    <property type="term" value="F:hexosyltransferase activity"/>
    <property type="evidence" value="ECO:0007669"/>
    <property type="project" value="UniProtKB-ARBA"/>
</dbReference>
<dbReference type="Pfam" id="PF00535">
    <property type="entry name" value="Glycos_transf_2"/>
    <property type="match status" value="1"/>
</dbReference>
<dbReference type="Gene3D" id="3.90.550.10">
    <property type="entry name" value="Spore Coat Polysaccharide Biosynthesis Protein SpsA, Chain A"/>
    <property type="match status" value="1"/>
</dbReference>
<dbReference type="OrthoDB" id="6307329at2"/>
<evidence type="ECO:0000313" key="3">
    <source>
        <dbReference type="Proteomes" id="UP000190230"/>
    </source>
</evidence>
<accession>A0A1T5APA5</accession>
<evidence type="ECO:0000259" key="1">
    <source>
        <dbReference type="Pfam" id="PF00535"/>
    </source>
</evidence>
<keyword evidence="2" id="KW-0808">Transferase</keyword>
<protein>
    <submittedName>
        <fullName evidence="2">Glycosyltransferase involved in cell wall bisynthesis</fullName>
    </submittedName>
</protein>
<dbReference type="InterPro" id="IPR001173">
    <property type="entry name" value="Glyco_trans_2-like"/>
</dbReference>
<proteinExistence type="predicted"/>
<gene>
    <name evidence="2" type="ORF">SAMN05660776_0766</name>
</gene>
<dbReference type="PANTHER" id="PTHR22916:SF3">
    <property type="entry name" value="UDP-GLCNAC:BETAGAL BETA-1,3-N-ACETYLGLUCOSAMINYLTRANSFERASE-LIKE PROTEIN 1"/>
    <property type="match status" value="1"/>
</dbReference>